<name>A0A4R2KFX3_9RHOB</name>
<dbReference type="PROSITE" id="PS51186">
    <property type="entry name" value="GNAT"/>
    <property type="match status" value="1"/>
</dbReference>
<accession>A0A4R2KFX3</accession>
<comment type="caution">
    <text evidence="4">The sequence shown here is derived from an EMBL/GenBank/DDBJ whole genome shotgun (WGS) entry which is preliminary data.</text>
</comment>
<dbReference type="Pfam" id="PF00583">
    <property type="entry name" value="Acetyltransf_1"/>
    <property type="match status" value="1"/>
</dbReference>
<gene>
    <name evidence="4" type="ORF">EV655_11617</name>
</gene>
<keyword evidence="1 4" id="KW-0808">Transferase</keyword>
<organism evidence="4 5">
    <name type="scientific">Rhodovulum euryhalinum</name>
    <dbReference type="NCBI Taxonomy" id="35805"/>
    <lineage>
        <taxon>Bacteria</taxon>
        <taxon>Pseudomonadati</taxon>
        <taxon>Pseudomonadota</taxon>
        <taxon>Alphaproteobacteria</taxon>
        <taxon>Rhodobacterales</taxon>
        <taxon>Paracoccaceae</taxon>
        <taxon>Rhodovulum</taxon>
    </lineage>
</organism>
<evidence type="ECO:0000313" key="4">
    <source>
        <dbReference type="EMBL" id="TCO69289.1"/>
    </source>
</evidence>
<keyword evidence="2" id="KW-0012">Acyltransferase</keyword>
<evidence type="ECO:0000313" key="5">
    <source>
        <dbReference type="Proteomes" id="UP000295142"/>
    </source>
</evidence>
<keyword evidence="5" id="KW-1185">Reference proteome</keyword>
<evidence type="ECO:0000259" key="3">
    <source>
        <dbReference type="PROSITE" id="PS51186"/>
    </source>
</evidence>
<dbReference type="InterPro" id="IPR016181">
    <property type="entry name" value="Acyl_CoA_acyltransferase"/>
</dbReference>
<dbReference type="SUPFAM" id="SSF55729">
    <property type="entry name" value="Acyl-CoA N-acyltransferases (Nat)"/>
    <property type="match status" value="1"/>
</dbReference>
<protein>
    <submittedName>
        <fullName evidence="4">Phosphinothricin acetyltransferase</fullName>
    </submittedName>
</protein>
<dbReference type="GO" id="GO:0016747">
    <property type="term" value="F:acyltransferase activity, transferring groups other than amino-acyl groups"/>
    <property type="evidence" value="ECO:0007669"/>
    <property type="project" value="InterPro"/>
</dbReference>
<sequence>MMIRPATPADASALAAIWNPFIRDTFVTFNSAEKTPAEVAALVESRAMAGHGFLVAVEGGATLGFATYGQFRTGVGYAHSMEHTILLAPEGRGRGLGRALMARLETHAAAAGVHCMIAGVSAANPDGVAFHAAIGYAQLARLPQVGRKAGRWLDLVLMQKVLSAAPDTGPAAG</sequence>
<dbReference type="Gene3D" id="3.40.630.30">
    <property type="match status" value="1"/>
</dbReference>
<dbReference type="PANTHER" id="PTHR43072">
    <property type="entry name" value="N-ACETYLTRANSFERASE"/>
    <property type="match status" value="1"/>
</dbReference>
<dbReference type="CDD" id="cd04301">
    <property type="entry name" value="NAT_SF"/>
    <property type="match status" value="1"/>
</dbReference>
<dbReference type="Proteomes" id="UP000295142">
    <property type="component" value="Unassembled WGS sequence"/>
</dbReference>
<dbReference type="PANTHER" id="PTHR43072:SF23">
    <property type="entry name" value="UPF0039 PROTEIN C11D3.02C"/>
    <property type="match status" value="1"/>
</dbReference>
<dbReference type="InterPro" id="IPR000182">
    <property type="entry name" value="GNAT_dom"/>
</dbReference>
<evidence type="ECO:0000256" key="1">
    <source>
        <dbReference type="ARBA" id="ARBA00022679"/>
    </source>
</evidence>
<proteinExistence type="predicted"/>
<evidence type="ECO:0000256" key="2">
    <source>
        <dbReference type="ARBA" id="ARBA00023315"/>
    </source>
</evidence>
<reference evidence="4 5" key="1">
    <citation type="submission" date="2019-03" db="EMBL/GenBank/DDBJ databases">
        <title>Genomic Encyclopedia of Type Strains, Phase IV (KMG-IV): sequencing the most valuable type-strain genomes for metagenomic binning, comparative biology and taxonomic classification.</title>
        <authorList>
            <person name="Goeker M."/>
        </authorList>
    </citation>
    <scope>NUCLEOTIDE SEQUENCE [LARGE SCALE GENOMIC DNA]</scope>
    <source>
        <strain evidence="4 5">DSM 4868</strain>
    </source>
</reference>
<dbReference type="EMBL" id="SLWW01000016">
    <property type="protein sequence ID" value="TCO69289.1"/>
    <property type="molecule type" value="Genomic_DNA"/>
</dbReference>
<dbReference type="AlphaFoldDB" id="A0A4R2KFX3"/>
<feature type="domain" description="N-acetyltransferase" evidence="3">
    <location>
        <begin position="1"/>
        <end position="163"/>
    </location>
</feature>